<feature type="domain" description="Mycothiol-dependent maleylpyruvate isomerase metal-binding" evidence="1">
    <location>
        <begin position="12"/>
        <end position="133"/>
    </location>
</feature>
<keyword evidence="3" id="KW-1185">Reference proteome</keyword>
<proteinExistence type="predicted"/>
<protein>
    <submittedName>
        <fullName evidence="2">Uncharacterized protein (TIGR03086 family)</fullName>
    </submittedName>
</protein>
<dbReference type="EMBL" id="JACBZD010000001">
    <property type="protein sequence ID" value="NYI05471.1"/>
    <property type="molecule type" value="Genomic_DNA"/>
</dbReference>
<dbReference type="InterPro" id="IPR017520">
    <property type="entry name" value="CHP03086"/>
</dbReference>
<dbReference type="AlphaFoldDB" id="A0A853A442"/>
<dbReference type="InterPro" id="IPR024344">
    <property type="entry name" value="MDMPI_metal-binding"/>
</dbReference>
<dbReference type="InterPro" id="IPR017517">
    <property type="entry name" value="Maleyloyr_isom"/>
</dbReference>
<evidence type="ECO:0000259" key="1">
    <source>
        <dbReference type="Pfam" id="PF11716"/>
    </source>
</evidence>
<evidence type="ECO:0000313" key="2">
    <source>
        <dbReference type="EMBL" id="NYI05471.1"/>
    </source>
</evidence>
<name>A0A853A442_9ACTN</name>
<organism evidence="2 3">
    <name type="scientific">Allostreptomyces psammosilenae</name>
    <dbReference type="NCBI Taxonomy" id="1892865"/>
    <lineage>
        <taxon>Bacteria</taxon>
        <taxon>Bacillati</taxon>
        <taxon>Actinomycetota</taxon>
        <taxon>Actinomycetes</taxon>
        <taxon>Kitasatosporales</taxon>
        <taxon>Streptomycetaceae</taxon>
        <taxon>Allostreptomyces</taxon>
    </lineage>
</organism>
<comment type="caution">
    <text evidence="2">The sequence shown here is derived from an EMBL/GenBank/DDBJ whole genome shotgun (WGS) entry which is preliminary data.</text>
</comment>
<dbReference type="Pfam" id="PF11716">
    <property type="entry name" value="MDMPI_N"/>
    <property type="match status" value="1"/>
</dbReference>
<accession>A0A853A442</accession>
<dbReference type="NCBIfam" id="TIGR03086">
    <property type="entry name" value="TIGR03086 family metal-binding protein"/>
    <property type="match status" value="1"/>
</dbReference>
<gene>
    <name evidence="2" type="ORF">FHU37_002414</name>
</gene>
<dbReference type="SUPFAM" id="SSF109854">
    <property type="entry name" value="DinB/YfiT-like putative metalloenzymes"/>
    <property type="match status" value="1"/>
</dbReference>
<reference evidence="2 3" key="1">
    <citation type="submission" date="2020-07" db="EMBL/GenBank/DDBJ databases">
        <title>Sequencing the genomes of 1000 actinobacteria strains.</title>
        <authorList>
            <person name="Klenk H.-P."/>
        </authorList>
    </citation>
    <scope>NUCLEOTIDE SEQUENCE [LARGE SCALE GENOMIC DNA]</scope>
    <source>
        <strain evidence="2 3">DSM 42178</strain>
    </source>
</reference>
<dbReference type="GO" id="GO:0046872">
    <property type="term" value="F:metal ion binding"/>
    <property type="evidence" value="ECO:0007669"/>
    <property type="project" value="InterPro"/>
</dbReference>
<dbReference type="Gene3D" id="1.20.120.450">
    <property type="entry name" value="dinb family like domain"/>
    <property type="match status" value="1"/>
</dbReference>
<sequence length="203" mass="21885">MNQVPDPRPTYERAADQMTALIASVRPELLDAPTPCEEFTIRDLLDHVVATTQGFARIGEDGRVTEGVFEQPLQVPDDGWAEAYAKARDGLVAAWLDDARLETRYAMGWADLSGREVLAAATMDAVAHGWDLARALGRGEGLDEELGEYALAVARRMAPGDQRGEGVPFGPVLTAPDGADAYGRLAAWLGRPADWTPEGRVVA</sequence>
<dbReference type="InterPro" id="IPR034660">
    <property type="entry name" value="DinB/YfiT-like"/>
</dbReference>
<evidence type="ECO:0000313" key="3">
    <source>
        <dbReference type="Proteomes" id="UP000567795"/>
    </source>
</evidence>
<dbReference type="RefSeq" id="WP_312892570.1">
    <property type="nucleotide sequence ID" value="NZ_JACBZD010000001.1"/>
</dbReference>
<dbReference type="NCBIfam" id="TIGR03083">
    <property type="entry name" value="maleylpyruvate isomerase family mycothiol-dependent enzyme"/>
    <property type="match status" value="1"/>
</dbReference>
<dbReference type="Proteomes" id="UP000567795">
    <property type="component" value="Unassembled WGS sequence"/>
</dbReference>